<comment type="caution">
    <text evidence="2">The sequence shown here is derived from an EMBL/GenBank/DDBJ whole genome shotgun (WGS) entry which is preliminary data.</text>
</comment>
<evidence type="ECO:0008006" key="4">
    <source>
        <dbReference type="Google" id="ProtNLM"/>
    </source>
</evidence>
<keyword evidence="1" id="KW-0472">Membrane</keyword>
<feature type="transmembrane region" description="Helical" evidence="1">
    <location>
        <begin position="37"/>
        <end position="55"/>
    </location>
</feature>
<gene>
    <name evidence="2" type="ORF">GCM10007103_23330</name>
</gene>
<evidence type="ECO:0000256" key="1">
    <source>
        <dbReference type="SAM" id="Phobius"/>
    </source>
</evidence>
<reference evidence="2" key="1">
    <citation type="journal article" date="2014" name="Int. J. Syst. Evol. Microbiol.">
        <title>Complete genome sequence of Corynebacterium casei LMG S-19264T (=DSM 44701T), isolated from a smear-ripened cheese.</title>
        <authorList>
            <consortium name="US DOE Joint Genome Institute (JGI-PGF)"/>
            <person name="Walter F."/>
            <person name="Albersmeier A."/>
            <person name="Kalinowski J."/>
            <person name="Ruckert C."/>
        </authorList>
    </citation>
    <scope>NUCLEOTIDE SEQUENCE</scope>
    <source>
        <strain evidence="2">KCTC 12719</strain>
    </source>
</reference>
<keyword evidence="1" id="KW-1133">Transmembrane helix</keyword>
<feature type="transmembrane region" description="Helical" evidence="1">
    <location>
        <begin position="75"/>
        <end position="94"/>
    </location>
</feature>
<name>A0A918VZL7_9FLAO</name>
<proteinExistence type="predicted"/>
<keyword evidence="3" id="KW-1185">Reference proteome</keyword>
<evidence type="ECO:0000313" key="2">
    <source>
        <dbReference type="EMBL" id="GHA41239.1"/>
    </source>
</evidence>
<sequence>MAPVSNILIQNFSLKYKLIVTFRQSYDSFMLNNTLKIALIIFGAAFSIYGIYTIFTPEFYLEAGPLEVKAQGDHTQAYAMVIFGVLLILAGLAFKRR</sequence>
<accession>A0A918VZL7</accession>
<keyword evidence="1" id="KW-0812">Transmembrane</keyword>
<dbReference type="AlphaFoldDB" id="A0A918VZL7"/>
<evidence type="ECO:0000313" key="3">
    <source>
        <dbReference type="Proteomes" id="UP000610456"/>
    </source>
</evidence>
<reference evidence="2" key="2">
    <citation type="submission" date="2020-09" db="EMBL/GenBank/DDBJ databases">
        <authorList>
            <person name="Sun Q."/>
            <person name="Kim S."/>
        </authorList>
    </citation>
    <scope>NUCLEOTIDE SEQUENCE</scope>
    <source>
        <strain evidence="2">KCTC 12719</strain>
    </source>
</reference>
<protein>
    <recommendedName>
        <fullName evidence="4">LPXTG-motif cell wall anchor domain-containing protein</fullName>
    </recommendedName>
</protein>
<dbReference type="EMBL" id="BMXB01000009">
    <property type="protein sequence ID" value="GHA41239.1"/>
    <property type="molecule type" value="Genomic_DNA"/>
</dbReference>
<organism evidence="2 3">
    <name type="scientific">Salinimicrobium marinum</name>
    <dbReference type="NCBI Taxonomy" id="680283"/>
    <lineage>
        <taxon>Bacteria</taxon>
        <taxon>Pseudomonadati</taxon>
        <taxon>Bacteroidota</taxon>
        <taxon>Flavobacteriia</taxon>
        <taxon>Flavobacteriales</taxon>
        <taxon>Flavobacteriaceae</taxon>
        <taxon>Salinimicrobium</taxon>
    </lineage>
</organism>
<dbReference type="Proteomes" id="UP000610456">
    <property type="component" value="Unassembled WGS sequence"/>
</dbReference>